<accession>A0ABV2X0K0</accession>
<feature type="domain" description="SnoaL-like" evidence="1">
    <location>
        <begin position="11"/>
        <end position="112"/>
    </location>
</feature>
<dbReference type="InterPro" id="IPR037401">
    <property type="entry name" value="SnoaL-like"/>
</dbReference>
<organism evidence="2 3">
    <name type="scientific">Nocardia rhamnosiphila</name>
    <dbReference type="NCBI Taxonomy" id="426716"/>
    <lineage>
        <taxon>Bacteria</taxon>
        <taxon>Bacillati</taxon>
        <taxon>Actinomycetota</taxon>
        <taxon>Actinomycetes</taxon>
        <taxon>Mycobacteriales</taxon>
        <taxon>Nocardiaceae</taxon>
        <taxon>Nocardia</taxon>
    </lineage>
</organism>
<evidence type="ECO:0000259" key="1">
    <source>
        <dbReference type="Pfam" id="PF12680"/>
    </source>
</evidence>
<dbReference type="SUPFAM" id="SSF54427">
    <property type="entry name" value="NTF2-like"/>
    <property type="match status" value="1"/>
</dbReference>
<sequence length="125" mass="13904">MNYGKAVTAAEAYLKAIEGDEPQQVVDLFADEFTWEDPVGAEPLSDKNMLLQRYATAAGKIRVVQRGPIRGSHSNAAAAPFEFELQLDGMDRPKRVRVVDVFTVNDEGLITSMKAYWSPEDIQDI</sequence>
<dbReference type="EMBL" id="JBEYBF010000042">
    <property type="protein sequence ID" value="MEU1956658.1"/>
    <property type="molecule type" value="Genomic_DNA"/>
</dbReference>
<gene>
    <name evidence="2" type="ORF">ABZ510_33005</name>
</gene>
<protein>
    <submittedName>
        <fullName evidence="2">Nuclear transport factor 2 family protein</fullName>
    </submittedName>
</protein>
<dbReference type="RefSeq" id="WP_356956368.1">
    <property type="nucleotide sequence ID" value="NZ_JBEXYG010000018.1"/>
</dbReference>
<evidence type="ECO:0000313" key="2">
    <source>
        <dbReference type="EMBL" id="MEU1956658.1"/>
    </source>
</evidence>
<dbReference type="Gene3D" id="3.10.450.50">
    <property type="match status" value="1"/>
</dbReference>
<dbReference type="Proteomes" id="UP001550628">
    <property type="component" value="Unassembled WGS sequence"/>
</dbReference>
<reference evidence="2 3" key="1">
    <citation type="submission" date="2024-06" db="EMBL/GenBank/DDBJ databases">
        <title>The Natural Products Discovery Center: Release of the First 8490 Sequenced Strains for Exploring Actinobacteria Biosynthetic Diversity.</title>
        <authorList>
            <person name="Kalkreuter E."/>
            <person name="Kautsar S.A."/>
            <person name="Yang D."/>
            <person name="Bader C.D."/>
            <person name="Teijaro C.N."/>
            <person name="Fluegel L."/>
            <person name="Davis C.M."/>
            <person name="Simpson J.R."/>
            <person name="Lauterbach L."/>
            <person name="Steele A.D."/>
            <person name="Gui C."/>
            <person name="Meng S."/>
            <person name="Li G."/>
            <person name="Viehrig K."/>
            <person name="Ye F."/>
            <person name="Su P."/>
            <person name="Kiefer A.F."/>
            <person name="Nichols A."/>
            <person name="Cepeda A.J."/>
            <person name="Yan W."/>
            <person name="Fan B."/>
            <person name="Jiang Y."/>
            <person name="Adhikari A."/>
            <person name="Zheng C.-J."/>
            <person name="Schuster L."/>
            <person name="Cowan T.M."/>
            <person name="Smanski M.J."/>
            <person name="Chevrette M.G."/>
            <person name="De Carvalho L.P.S."/>
            <person name="Shen B."/>
        </authorList>
    </citation>
    <scope>NUCLEOTIDE SEQUENCE [LARGE SCALE GENOMIC DNA]</scope>
    <source>
        <strain evidence="2 3">NPDC019708</strain>
    </source>
</reference>
<keyword evidence="3" id="KW-1185">Reference proteome</keyword>
<name>A0ABV2X0K0_9NOCA</name>
<dbReference type="InterPro" id="IPR032710">
    <property type="entry name" value="NTF2-like_dom_sf"/>
</dbReference>
<proteinExistence type="predicted"/>
<comment type="caution">
    <text evidence="2">The sequence shown here is derived from an EMBL/GenBank/DDBJ whole genome shotgun (WGS) entry which is preliminary data.</text>
</comment>
<evidence type="ECO:0000313" key="3">
    <source>
        <dbReference type="Proteomes" id="UP001550628"/>
    </source>
</evidence>
<dbReference type="Pfam" id="PF12680">
    <property type="entry name" value="SnoaL_2"/>
    <property type="match status" value="1"/>
</dbReference>